<dbReference type="Proteomes" id="UP000504617">
    <property type="component" value="Unplaced"/>
</dbReference>
<organism evidence="3 4">
    <name type="scientific">Thamnophis sirtalis</name>
    <dbReference type="NCBI Taxonomy" id="35019"/>
    <lineage>
        <taxon>Eukaryota</taxon>
        <taxon>Metazoa</taxon>
        <taxon>Chordata</taxon>
        <taxon>Craniata</taxon>
        <taxon>Vertebrata</taxon>
        <taxon>Euteleostomi</taxon>
        <taxon>Lepidosauria</taxon>
        <taxon>Squamata</taxon>
        <taxon>Bifurcata</taxon>
        <taxon>Unidentata</taxon>
        <taxon>Episquamata</taxon>
        <taxon>Toxicofera</taxon>
        <taxon>Serpentes</taxon>
        <taxon>Colubroidea</taxon>
        <taxon>Colubridae</taxon>
        <taxon>Natricinae</taxon>
        <taxon>Thamnophis</taxon>
    </lineage>
</organism>
<dbReference type="SUPFAM" id="SSF47459">
    <property type="entry name" value="HLH, helix-loop-helix DNA-binding domain"/>
    <property type="match status" value="1"/>
</dbReference>
<dbReference type="Gene3D" id="4.10.280.10">
    <property type="entry name" value="Helix-loop-helix DNA-binding domain"/>
    <property type="match status" value="1"/>
</dbReference>
<feature type="region of interest" description="Disordered" evidence="1">
    <location>
        <begin position="407"/>
        <end position="472"/>
    </location>
</feature>
<feature type="compositionally biased region" description="Basic residues" evidence="1">
    <location>
        <begin position="123"/>
        <end position="139"/>
    </location>
</feature>
<accession>A0A6I9YXQ2</accession>
<dbReference type="InterPro" id="IPR036638">
    <property type="entry name" value="HLH_DNA-bd_sf"/>
</dbReference>
<dbReference type="Pfam" id="PF00010">
    <property type="entry name" value="HLH"/>
    <property type="match status" value="1"/>
</dbReference>
<feature type="compositionally biased region" description="Basic residues" evidence="1">
    <location>
        <begin position="438"/>
        <end position="458"/>
    </location>
</feature>
<evidence type="ECO:0000256" key="1">
    <source>
        <dbReference type="SAM" id="MobiDB-lite"/>
    </source>
</evidence>
<protein>
    <submittedName>
        <fullName evidence="4">Basic helix-loop-helix and HMG box domain-containing protein 1-like</fullName>
    </submittedName>
</protein>
<dbReference type="PANTHER" id="PTHR47658:SF1">
    <property type="entry name" value="MEIOSIS INITIATOR PROTEIN"/>
    <property type="match status" value="1"/>
</dbReference>
<feature type="non-terminal residue" evidence="4">
    <location>
        <position position="1"/>
    </location>
</feature>
<reference evidence="4" key="1">
    <citation type="submission" date="2025-08" db="UniProtKB">
        <authorList>
            <consortium name="RefSeq"/>
        </authorList>
    </citation>
    <scope>IDENTIFICATION</scope>
    <source>
        <tissue evidence="4">Skeletal muscle</tissue>
    </source>
</reference>
<dbReference type="PANTHER" id="PTHR47658">
    <property type="entry name" value="HIGH MOBILITY GROUP B PROTEIN 12-RELATED"/>
    <property type="match status" value="1"/>
</dbReference>
<feature type="domain" description="BHLH" evidence="2">
    <location>
        <begin position="17"/>
        <end position="71"/>
    </location>
</feature>
<sequence>MWDQIGRVCCEEMQANNNNFKQNCDDRRKRNNYTNTLKELAQMLPIPLRTSCKRLTKKEILLRVLRYIEHLQTSIDKARSLLQGRGQEQKAFGSQQVVIPALKRERREVTPRAKNPKPLAVYKKPRKRRRARKSDRRGGVNRKVCKYLALEAGKDSSHAVSYPEEESLPDVGDVSSILSSFQKQSTSFPNFKVPLLEPNQPANNNLLDLTKIGVPFDPAGWNFDGDQEYEDENTFSAYTAQMAYNKLHQYSGGPGHTLVRQELVHYHSSCEEEEEEGPRTSPWLSIQSPLKFSSVLFEDVYLSPQSSSFSHTPAGTLLRKSAFTLDHCYLSYSEAGKTESSPMSRVNEIISSWSEQIQQVGNGFPWMKMAKVIFLLDHVLNLGNSWTSAAISPASFCTFLFQEAPPVRPEGPGSSSEENSDSTWTPCPRAKATQGGPLRKKNKKKQKKKAVAGRRARRPPAGAEKRSNASPPLQLKKKCVNGFIMFCRLNRKHFIR</sequence>
<dbReference type="RefSeq" id="XP_013929077.1">
    <property type="nucleotide sequence ID" value="XM_014073602.1"/>
</dbReference>
<gene>
    <name evidence="4" type="primary">LOC106554865</name>
</gene>
<dbReference type="InterPro" id="IPR011598">
    <property type="entry name" value="bHLH_dom"/>
</dbReference>
<dbReference type="GeneID" id="106554865"/>
<evidence type="ECO:0000259" key="2">
    <source>
        <dbReference type="PROSITE" id="PS50888"/>
    </source>
</evidence>
<evidence type="ECO:0000313" key="4">
    <source>
        <dbReference type="RefSeq" id="XP_013929077.1"/>
    </source>
</evidence>
<name>A0A6I9YXQ2_9SAUR</name>
<evidence type="ECO:0000313" key="3">
    <source>
        <dbReference type="Proteomes" id="UP000504617"/>
    </source>
</evidence>
<dbReference type="PROSITE" id="PS50888">
    <property type="entry name" value="BHLH"/>
    <property type="match status" value="1"/>
</dbReference>
<dbReference type="KEGG" id="tsr:106554865"/>
<dbReference type="AlphaFoldDB" id="A0A6I9YXQ2"/>
<dbReference type="SMART" id="SM00353">
    <property type="entry name" value="HLH"/>
    <property type="match status" value="1"/>
</dbReference>
<dbReference type="GO" id="GO:0046983">
    <property type="term" value="F:protein dimerization activity"/>
    <property type="evidence" value="ECO:0007669"/>
    <property type="project" value="InterPro"/>
</dbReference>
<proteinExistence type="predicted"/>
<feature type="region of interest" description="Disordered" evidence="1">
    <location>
        <begin position="105"/>
        <end position="139"/>
    </location>
</feature>
<dbReference type="OrthoDB" id="1919336at2759"/>
<keyword evidence="3" id="KW-1185">Reference proteome</keyword>